<protein>
    <submittedName>
        <fullName evidence="1">Uncharacterized protein</fullName>
    </submittedName>
</protein>
<proteinExistence type="predicted"/>
<dbReference type="EMBL" id="KV005862">
    <property type="protein sequence ID" value="KZV33354.1"/>
    <property type="molecule type" value="Genomic_DNA"/>
</dbReference>
<evidence type="ECO:0000313" key="1">
    <source>
        <dbReference type="EMBL" id="KZV33354.1"/>
    </source>
</evidence>
<keyword evidence="2" id="KW-1185">Reference proteome</keyword>
<evidence type="ECO:0000313" key="2">
    <source>
        <dbReference type="Proteomes" id="UP000250235"/>
    </source>
</evidence>
<gene>
    <name evidence="1" type="ORF">F511_39566</name>
</gene>
<organism evidence="1 2">
    <name type="scientific">Dorcoceras hygrometricum</name>
    <dbReference type="NCBI Taxonomy" id="472368"/>
    <lineage>
        <taxon>Eukaryota</taxon>
        <taxon>Viridiplantae</taxon>
        <taxon>Streptophyta</taxon>
        <taxon>Embryophyta</taxon>
        <taxon>Tracheophyta</taxon>
        <taxon>Spermatophyta</taxon>
        <taxon>Magnoliopsida</taxon>
        <taxon>eudicotyledons</taxon>
        <taxon>Gunneridae</taxon>
        <taxon>Pentapetalae</taxon>
        <taxon>asterids</taxon>
        <taxon>lamiids</taxon>
        <taxon>Lamiales</taxon>
        <taxon>Gesneriaceae</taxon>
        <taxon>Didymocarpoideae</taxon>
        <taxon>Trichosporeae</taxon>
        <taxon>Loxocarpinae</taxon>
        <taxon>Dorcoceras</taxon>
    </lineage>
</organism>
<reference evidence="1 2" key="1">
    <citation type="journal article" date="2015" name="Proc. Natl. Acad. Sci. U.S.A.">
        <title>The resurrection genome of Boea hygrometrica: A blueprint for survival of dehydration.</title>
        <authorList>
            <person name="Xiao L."/>
            <person name="Yang G."/>
            <person name="Zhang L."/>
            <person name="Yang X."/>
            <person name="Zhao S."/>
            <person name="Ji Z."/>
            <person name="Zhou Q."/>
            <person name="Hu M."/>
            <person name="Wang Y."/>
            <person name="Chen M."/>
            <person name="Xu Y."/>
            <person name="Jin H."/>
            <person name="Xiao X."/>
            <person name="Hu G."/>
            <person name="Bao F."/>
            <person name="Hu Y."/>
            <person name="Wan P."/>
            <person name="Li L."/>
            <person name="Deng X."/>
            <person name="Kuang T."/>
            <person name="Xiang C."/>
            <person name="Zhu J.K."/>
            <person name="Oliver M.J."/>
            <person name="He Y."/>
        </authorList>
    </citation>
    <scope>NUCLEOTIDE SEQUENCE [LARGE SCALE GENOMIC DNA]</scope>
    <source>
        <strain evidence="2">cv. XS01</strain>
    </source>
</reference>
<sequence length="75" mass="8565">MFLVDWAVKTRIRPPEFETSNCDTKYHVSLEGFTRRFDVCRPSTNTQSPSLAQGELLATPQTITQTQLLALQHLE</sequence>
<dbReference type="Proteomes" id="UP000250235">
    <property type="component" value="Unassembled WGS sequence"/>
</dbReference>
<accession>A0A2Z7BG09</accession>
<dbReference type="AlphaFoldDB" id="A0A2Z7BG09"/>
<name>A0A2Z7BG09_9LAMI</name>